<accession>A0ACB8JD32</accession>
<protein>
    <submittedName>
        <fullName evidence="1">Uncharacterized protein</fullName>
    </submittedName>
</protein>
<gene>
    <name evidence="1" type="ORF">KPL71_021031</name>
</gene>
<keyword evidence="2" id="KW-1185">Reference proteome</keyword>
<comment type="caution">
    <text evidence="1">The sequence shown here is derived from an EMBL/GenBank/DDBJ whole genome shotgun (WGS) entry which is preliminary data.</text>
</comment>
<proteinExistence type="predicted"/>
<dbReference type="Proteomes" id="UP000829398">
    <property type="component" value="Chromosome 7"/>
</dbReference>
<reference evidence="2" key="1">
    <citation type="journal article" date="2023" name="Hortic. Res.">
        <title>A chromosome-level phased genome enabling allele-level studies in sweet orange: a case study on citrus Huanglongbing tolerance.</title>
        <authorList>
            <person name="Wu B."/>
            <person name="Yu Q."/>
            <person name="Deng Z."/>
            <person name="Duan Y."/>
            <person name="Luo F."/>
            <person name="Gmitter F. Jr."/>
        </authorList>
    </citation>
    <scope>NUCLEOTIDE SEQUENCE [LARGE SCALE GENOMIC DNA]</scope>
    <source>
        <strain evidence="2">cv. Valencia</strain>
    </source>
</reference>
<dbReference type="EMBL" id="CM039176">
    <property type="protein sequence ID" value="KAH9715365.1"/>
    <property type="molecule type" value="Genomic_DNA"/>
</dbReference>
<organism evidence="1 2">
    <name type="scientific">Citrus sinensis</name>
    <name type="common">Sweet orange</name>
    <name type="synonym">Citrus aurantium var. sinensis</name>
    <dbReference type="NCBI Taxonomy" id="2711"/>
    <lineage>
        <taxon>Eukaryota</taxon>
        <taxon>Viridiplantae</taxon>
        <taxon>Streptophyta</taxon>
        <taxon>Embryophyta</taxon>
        <taxon>Tracheophyta</taxon>
        <taxon>Spermatophyta</taxon>
        <taxon>Magnoliopsida</taxon>
        <taxon>eudicotyledons</taxon>
        <taxon>Gunneridae</taxon>
        <taxon>Pentapetalae</taxon>
        <taxon>rosids</taxon>
        <taxon>malvids</taxon>
        <taxon>Sapindales</taxon>
        <taxon>Rutaceae</taxon>
        <taxon>Aurantioideae</taxon>
        <taxon>Citrus</taxon>
    </lineage>
</organism>
<name>A0ACB8JD32_CITSI</name>
<evidence type="ECO:0000313" key="1">
    <source>
        <dbReference type="EMBL" id="KAH9715365.1"/>
    </source>
</evidence>
<sequence>MHGSKACLETERTALLEIKGFFISISDIGYDDDISDIGHEDEILSSWVGGGRSSDCCDHWKGVKCNPTTLRVMQLSLSHTTKVNYSYAPLDRVSLLNMSLFDPFQELQSLDLSENWFEGVYENRGLANLENLKTLDLGYCGLTTLQGIMQQSTS</sequence>
<evidence type="ECO:0000313" key="2">
    <source>
        <dbReference type="Proteomes" id="UP000829398"/>
    </source>
</evidence>